<dbReference type="PANTHER" id="PTHR19288">
    <property type="entry name" value="4-NITROPHENYLPHOSPHATASE-RELATED"/>
    <property type="match status" value="1"/>
</dbReference>
<proteinExistence type="predicted"/>
<dbReference type="Proteomes" id="UP000262825">
    <property type="component" value="Unassembled WGS sequence"/>
</dbReference>
<dbReference type="Pfam" id="PF09419">
    <property type="entry name" value="PGP_phosphatase"/>
    <property type="match status" value="1"/>
</dbReference>
<dbReference type="InterPro" id="IPR027706">
    <property type="entry name" value="PGP_Pase"/>
</dbReference>
<dbReference type="InterPro" id="IPR023214">
    <property type="entry name" value="HAD_sf"/>
</dbReference>
<dbReference type="GO" id="GO:0005739">
    <property type="term" value="C:mitochondrion"/>
    <property type="evidence" value="ECO:0007669"/>
    <property type="project" value="TreeGrafter"/>
</dbReference>
<accession>A0A376B5D5</accession>
<sequence>MTNSLLNYFNLNAILNIYKIVLNPKLCLPTITINNFGELPIAHLKNNLGIKALVLDKDNCFAKPYENKIWPEYRDLWWGKLLKEFPPETSLLIVSNSAGTDGDHGYKQCDLLMKETGSVPVLKHSVKKPGCQQDILNYFINEKKICQNPSEIAIVGDRLFTDIFMANMMKSKSVWIKDGVIKSRSPIIKFEKLLYTWLKP</sequence>
<dbReference type="Gene3D" id="3.40.50.1000">
    <property type="entry name" value="HAD superfamily/HAD-like"/>
    <property type="match status" value="1"/>
</dbReference>
<dbReference type="GO" id="GO:0008962">
    <property type="term" value="F:phosphatidylglycerophosphatase activity"/>
    <property type="evidence" value="ECO:0007669"/>
    <property type="project" value="InterPro"/>
</dbReference>
<keyword evidence="2" id="KW-1185">Reference proteome</keyword>
<evidence type="ECO:0000313" key="2">
    <source>
        <dbReference type="Proteomes" id="UP000262825"/>
    </source>
</evidence>
<dbReference type="GO" id="GO:0032049">
    <property type="term" value="P:cardiolipin biosynthetic process"/>
    <property type="evidence" value="ECO:0007669"/>
    <property type="project" value="TreeGrafter"/>
</dbReference>
<dbReference type="SUPFAM" id="SSF56784">
    <property type="entry name" value="HAD-like"/>
    <property type="match status" value="2"/>
</dbReference>
<dbReference type="NCBIfam" id="TIGR01668">
    <property type="entry name" value="YqeG_hyp_ppase"/>
    <property type="match status" value="1"/>
</dbReference>
<dbReference type="InterPro" id="IPR010021">
    <property type="entry name" value="PGPP1/Gep4"/>
</dbReference>
<dbReference type="AlphaFoldDB" id="A0A376B5D5"/>
<dbReference type="InterPro" id="IPR036412">
    <property type="entry name" value="HAD-like_sf"/>
</dbReference>
<dbReference type="PANTHER" id="PTHR19288:SF25">
    <property type="entry name" value="PHOSPHATIDYLGLYCEROPHOSPHATASE GEP4, MITOCHONDRIAL"/>
    <property type="match status" value="1"/>
</dbReference>
<dbReference type="VEuPathDB" id="FungiDB:SCODWIG_01560"/>
<protein>
    <submittedName>
        <fullName evidence="1">Related to Phosphatidylglycerophosphatase GEP4, mitochondrial</fullName>
    </submittedName>
</protein>
<gene>
    <name evidence="1" type="ORF">SCODWIG_01560</name>
</gene>
<evidence type="ECO:0000313" key="1">
    <source>
        <dbReference type="EMBL" id="SSD59799.1"/>
    </source>
</evidence>
<dbReference type="EMBL" id="UFAJ01000207">
    <property type="protein sequence ID" value="SSD59799.1"/>
    <property type="molecule type" value="Genomic_DNA"/>
</dbReference>
<reference evidence="2" key="1">
    <citation type="submission" date="2018-06" db="EMBL/GenBank/DDBJ databases">
        <authorList>
            <person name="Guldener U."/>
        </authorList>
    </citation>
    <scope>NUCLEOTIDE SEQUENCE [LARGE SCALE GENOMIC DNA]</scope>
    <source>
        <strain evidence="2">UTAD17</strain>
    </source>
</reference>
<organism evidence="1 2">
    <name type="scientific">Saccharomycodes ludwigii</name>
    <dbReference type="NCBI Taxonomy" id="36035"/>
    <lineage>
        <taxon>Eukaryota</taxon>
        <taxon>Fungi</taxon>
        <taxon>Dikarya</taxon>
        <taxon>Ascomycota</taxon>
        <taxon>Saccharomycotina</taxon>
        <taxon>Saccharomycetes</taxon>
        <taxon>Saccharomycodales</taxon>
        <taxon>Saccharomycodaceae</taxon>
        <taxon>Saccharomycodes</taxon>
    </lineage>
</organism>
<name>A0A376B5D5_9ASCO</name>